<gene>
    <name evidence="7" type="ORF">M959_07755</name>
</gene>
<sequence length="626" mass="68114">ELKGRIQQESSKRQFLSSQSHLKQTLCARCLRRFPPVLPGRRSCQRCRFYICRSCSQARPGGLTWLCLLSLGRIVKEGSLDWYYEHVRSRFKRFGSAKVLQSLHGRIQPAQGVKNSTFLGLQDRVYSLPDISSECHLTSGSPGEDSDDEDGVLGGAEAECYSRTRRTRRLLSVHPLDLELEPEFSARPRRHSGQFSPSTTSPGAFQPFPDGPSPAEDASQEPGGEEAELVFHLQEQGAGGGSPQRFSTHLLLTLSAGRSLEGNPEPGSPWSQQPRCSADMDTSDEDTKGAQLLSQHPMRGWSRTSSQESISQARNEIQQLHQRVSALERLLSRLEGNVLGHPQSPAPESPLDPDAEEEELKRKLEELASNISDKEISSEEEVEQEEKKAKKPEMSSSSEDMDRDAQKGAGGGSPQRFSTHLLLTLSAGRSLEGNPEPGHGPCLPPPLLREATPGEGTPGSFILQRILGCLHLVFQVDLTAGKFSQLQGTLQELEGGPDHPLTTDSELSELEDKVASTAARVQQAESEVSDIEARIAALSAAGLTVKAKKKTSGQATSLLSSSPTSSSPGESADDVKVAPLLLQGLQGFRRRFHSPLNLSGLEGSFERNSASRGSLTQRNPGGSRRR</sequence>
<feature type="non-terminal residue" evidence="7">
    <location>
        <position position="626"/>
    </location>
</feature>
<feature type="compositionally biased region" description="Polar residues" evidence="4">
    <location>
        <begin position="302"/>
        <end position="313"/>
    </location>
</feature>
<name>A0A093BQI1_CHAPE</name>
<feature type="region of interest" description="Disordered" evidence="4">
    <location>
        <begin position="429"/>
        <end position="455"/>
    </location>
</feature>
<evidence type="ECO:0000256" key="3">
    <source>
        <dbReference type="SAM" id="Coils"/>
    </source>
</evidence>
<keyword evidence="1" id="KW-0479">Metal-binding</keyword>
<dbReference type="GO" id="GO:0008270">
    <property type="term" value="F:zinc ion binding"/>
    <property type="evidence" value="ECO:0007669"/>
    <property type="project" value="UniProtKB-KW"/>
</dbReference>
<dbReference type="Gene3D" id="3.30.40.10">
    <property type="entry name" value="Zinc/RING finger domain, C3HC4 (zinc finger)"/>
    <property type="match status" value="1"/>
</dbReference>
<keyword evidence="3" id="KW-0175">Coiled coil</keyword>
<proteinExistence type="predicted"/>
<dbReference type="InterPro" id="IPR051745">
    <property type="entry name" value="Intracell_Transport_Effector"/>
</dbReference>
<organism evidence="7 8">
    <name type="scientific">Chaetura pelagica</name>
    <name type="common">Chimney swift</name>
    <name type="synonym">Hirundo pelagica</name>
    <dbReference type="NCBI Taxonomy" id="8897"/>
    <lineage>
        <taxon>Eukaryota</taxon>
        <taxon>Metazoa</taxon>
        <taxon>Chordata</taxon>
        <taxon>Craniata</taxon>
        <taxon>Vertebrata</taxon>
        <taxon>Euteleostomi</taxon>
        <taxon>Archelosauria</taxon>
        <taxon>Archosauria</taxon>
        <taxon>Dinosauria</taxon>
        <taxon>Saurischia</taxon>
        <taxon>Theropoda</taxon>
        <taxon>Coelurosauria</taxon>
        <taxon>Aves</taxon>
        <taxon>Neognathae</taxon>
        <taxon>Neoaves</taxon>
        <taxon>Strisores</taxon>
        <taxon>Apodiformes</taxon>
        <taxon>Apodidae</taxon>
        <taxon>Apodinae</taxon>
        <taxon>Chaetura</taxon>
    </lineage>
</organism>
<dbReference type="AlphaFoldDB" id="A0A093BQI1"/>
<feature type="region of interest" description="Disordered" evidence="4">
    <location>
        <begin position="552"/>
        <end position="573"/>
    </location>
</feature>
<dbReference type="PANTHER" id="PTHR14555:SF1">
    <property type="entry name" value="MELANOPHILIN"/>
    <property type="match status" value="1"/>
</dbReference>
<dbReference type="InterPro" id="IPR011011">
    <property type="entry name" value="Znf_FYVE_PHD"/>
</dbReference>
<dbReference type="GO" id="GO:0003779">
    <property type="term" value="F:actin binding"/>
    <property type="evidence" value="ECO:0007669"/>
    <property type="project" value="TreeGrafter"/>
</dbReference>
<dbReference type="InterPro" id="IPR013083">
    <property type="entry name" value="Znf_RING/FYVE/PHD"/>
</dbReference>
<feature type="domain" description="Rab effector MyRIP/Melanophilin" evidence="6">
    <location>
        <begin position="277"/>
        <end position="546"/>
    </location>
</feature>
<dbReference type="GO" id="GO:0030864">
    <property type="term" value="C:cortical actin cytoskeleton"/>
    <property type="evidence" value="ECO:0007669"/>
    <property type="project" value="TreeGrafter"/>
</dbReference>
<dbReference type="EMBL" id="KN127154">
    <property type="protein sequence ID" value="KFU95553.1"/>
    <property type="molecule type" value="Genomic_DNA"/>
</dbReference>
<evidence type="ECO:0000259" key="6">
    <source>
        <dbReference type="Pfam" id="PF04698"/>
    </source>
</evidence>
<feature type="region of interest" description="Disordered" evidence="4">
    <location>
        <begin position="337"/>
        <end position="416"/>
    </location>
</feature>
<feature type="region of interest" description="Disordered" evidence="4">
    <location>
        <begin position="182"/>
        <end position="225"/>
    </location>
</feature>
<keyword evidence="8" id="KW-1185">Reference proteome</keyword>
<evidence type="ECO:0000259" key="5">
    <source>
        <dbReference type="Pfam" id="PF02318"/>
    </source>
</evidence>
<feature type="domain" description="FYVE-type zinc finger" evidence="5">
    <location>
        <begin position="1"/>
        <end position="87"/>
    </location>
</feature>
<feature type="compositionally biased region" description="Polar residues" evidence="4">
    <location>
        <begin position="193"/>
        <end position="203"/>
    </location>
</feature>
<dbReference type="SUPFAM" id="SSF57903">
    <property type="entry name" value="FYVE/PHD zinc finger"/>
    <property type="match status" value="1"/>
</dbReference>
<accession>A0A093BQI1</accession>
<dbReference type="Proteomes" id="UP000031515">
    <property type="component" value="Unassembled WGS sequence"/>
</dbReference>
<keyword evidence="2" id="KW-0862">Zinc</keyword>
<dbReference type="GO" id="GO:0017022">
    <property type="term" value="F:myosin binding"/>
    <property type="evidence" value="ECO:0007669"/>
    <property type="project" value="TreeGrafter"/>
</dbReference>
<evidence type="ECO:0000313" key="7">
    <source>
        <dbReference type="EMBL" id="KFU95553.1"/>
    </source>
</evidence>
<dbReference type="InterPro" id="IPR006788">
    <property type="entry name" value="Myrip/Melanophilin"/>
</dbReference>
<feature type="compositionally biased region" description="Low complexity" evidence="4">
    <location>
        <begin position="556"/>
        <end position="568"/>
    </location>
</feature>
<dbReference type="Pfam" id="PF04698">
    <property type="entry name" value="Rab_eff_C"/>
    <property type="match status" value="1"/>
</dbReference>
<feature type="non-terminal residue" evidence="7">
    <location>
        <position position="1"/>
    </location>
</feature>
<protein>
    <submittedName>
        <fullName evidence="7">Melanophilin</fullName>
    </submittedName>
</protein>
<evidence type="ECO:0000313" key="8">
    <source>
        <dbReference type="Proteomes" id="UP000031515"/>
    </source>
</evidence>
<feature type="coiled-coil region" evidence="3">
    <location>
        <begin position="507"/>
        <end position="541"/>
    </location>
</feature>
<evidence type="ECO:0000256" key="4">
    <source>
        <dbReference type="SAM" id="MobiDB-lite"/>
    </source>
</evidence>
<reference evidence="7 8" key="1">
    <citation type="submission" date="2013-08" db="EMBL/GenBank/DDBJ databases">
        <title>Genome evolution of avian class.</title>
        <authorList>
            <person name="Zhang G."/>
            <person name="Li C."/>
        </authorList>
    </citation>
    <scope>NUCLEOTIDE SEQUENCE [LARGE SCALE GENOMIC DNA]</scope>
    <source>
        <strain evidence="7">M959</strain>
    </source>
</reference>
<reference evidence="8" key="2">
    <citation type="journal article" date="2014" name="Science">
        <title>Comparative genomics reveals insights into avian genome evolution and adaptation.</title>
        <authorList>
            <consortium name="Avian Genome Consortium"/>
            <person name="Zhang G."/>
            <person name="Li C."/>
            <person name="Li Q."/>
            <person name="Li B."/>
            <person name="Larkin D.M."/>
            <person name="Lee C."/>
            <person name="Storz J.F."/>
            <person name="Antunes A."/>
            <person name="Greenwold M.J."/>
            <person name="Meredith R.W."/>
            <person name="Odeen A."/>
            <person name="Cui J."/>
            <person name="Zhou Q."/>
            <person name="Xu L."/>
            <person name="Pan H."/>
            <person name="Wang Z."/>
            <person name="Jin L."/>
            <person name="Zhang P."/>
            <person name="Hu H."/>
            <person name="Yang W."/>
            <person name="Hu J."/>
            <person name="Xiao J."/>
            <person name="Yang Z."/>
            <person name="Liu Y."/>
            <person name="Xie Q."/>
            <person name="Yu H."/>
            <person name="Lian J."/>
            <person name="Wen P."/>
            <person name="Zhang F."/>
            <person name="Li H."/>
            <person name="Zeng Y."/>
            <person name="Xiong Z."/>
            <person name="Liu S."/>
            <person name="Zhou L."/>
            <person name="Huang Z."/>
            <person name="An N."/>
            <person name="Wang J."/>
            <person name="Zheng Q."/>
            <person name="Xiong Y."/>
            <person name="Wang G."/>
            <person name="Wang B."/>
            <person name="Wang J."/>
            <person name="Fan Y."/>
            <person name="da Fonseca R.R."/>
            <person name="Alfaro-Nunez A."/>
            <person name="Schubert M."/>
            <person name="Orlando L."/>
            <person name="Mourier T."/>
            <person name="Howard J.T."/>
            <person name="Ganapathy G."/>
            <person name="Pfenning A."/>
            <person name="Whitney O."/>
            <person name="Rivas M.V."/>
            <person name="Hara E."/>
            <person name="Smith J."/>
            <person name="Farre M."/>
            <person name="Narayan J."/>
            <person name="Slavov G."/>
            <person name="Romanov M.N."/>
            <person name="Borges R."/>
            <person name="Machado J.P."/>
            <person name="Khan I."/>
            <person name="Springer M.S."/>
            <person name="Gatesy J."/>
            <person name="Hoffmann F.G."/>
            <person name="Opazo J.C."/>
            <person name="Hastad O."/>
            <person name="Sawyer R.H."/>
            <person name="Kim H."/>
            <person name="Kim K.W."/>
            <person name="Kim H.J."/>
            <person name="Cho S."/>
            <person name="Li N."/>
            <person name="Huang Y."/>
            <person name="Bruford M.W."/>
            <person name="Zhan X."/>
            <person name="Dixon A."/>
            <person name="Bertelsen M.F."/>
            <person name="Derryberry E."/>
            <person name="Warren W."/>
            <person name="Wilson R.K."/>
            <person name="Li S."/>
            <person name="Ray D.A."/>
            <person name="Green R.E."/>
            <person name="O'Brien S.J."/>
            <person name="Griffin D."/>
            <person name="Johnson W.E."/>
            <person name="Haussler D."/>
            <person name="Ryder O.A."/>
            <person name="Willerslev E."/>
            <person name="Graves G.R."/>
            <person name="Alstrom P."/>
            <person name="Fjeldsa J."/>
            <person name="Mindell D.P."/>
            <person name="Edwards S.V."/>
            <person name="Braun E.L."/>
            <person name="Rahbek C."/>
            <person name="Burt D.W."/>
            <person name="Houde P."/>
            <person name="Zhang Y."/>
            <person name="Yang H."/>
            <person name="Wang J."/>
            <person name="Jarvis E.D."/>
            <person name="Gilbert M.T."/>
            <person name="Wang J."/>
        </authorList>
    </citation>
    <scope>NUCLEOTIDE SEQUENCE [LARGE SCALE GENOMIC DNA]</scope>
</reference>
<feature type="region of interest" description="Disordered" evidence="4">
    <location>
        <begin position="599"/>
        <end position="626"/>
    </location>
</feature>
<evidence type="ECO:0000256" key="1">
    <source>
        <dbReference type="ARBA" id="ARBA00022771"/>
    </source>
</evidence>
<dbReference type="PANTHER" id="PTHR14555">
    <property type="entry name" value="MYELIN-ASSOCIATED OLIGODENDROCYTIC BASIC PROTEIN MOBP -RELATED"/>
    <property type="match status" value="1"/>
</dbReference>
<evidence type="ECO:0000256" key="2">
    <source>
        <dbReference type="ARBA" id="ARBA00022833"/>
    </source>
</evidence>
<dbReference type="Pfam" id="PF02318">
    <property type="entry name" value="FYVE_2"/>
    <property type="match status" value="1"/>
</dbReference>
<feature type="region of interest" description="Disordered" evidence="4">
    <location>
        <begin position="258"/>
        <end position="313"/>
    </location>
</feature>
<keyword evidence="1" id="KW-0863">Zinc-finger</keyword>
<feature type="compositionally biased region" description="Basic and acidic residues" evidence="4">
    <location>
        <begin position="359"/>
        <end position="377"/>
    </location>
</feature>
<dbReference type="InterPro" id="IPR041282">
    <property type="entry name" value="FYVE_2"/>
</dbReference>
<feature type="compositionally biased region" description="Polar residues" evidence="4">
    <location>
        <begin position="606"/>
        <end position="620"/>
    </location>
</feature>